<feature type="transmembrane region" description="Helical" evidence="1">
    <location>
        <begin position="20"/>
        <end position="39"/>
    </location>
</feature>
<sequence>MDVLHYGKSKNQTFNLASQPAYFHIPKIILYFMIFYTELKS</sequence>
<keyword evidence="1" id="KW-0472">Membrane</keyword>
<protein>
    <submittedName>
        <fullName evidence="2">Uncharacterized protein</fullName>
    </submittedName>
</protein>
<proteinExistence type="predicted"/>
<dbReference type="EMBL" id="GBXM01052842">
    <property type="protein sequence ID" value="JAH55735.1"/>
    <property type="molecule type" value="Transcribed_RNA"/>
</dbReference>
<accession>A0A0E9TS85</accession>
<keyword evidence="1" id="KW-0812">Transmembrane</keyword>
<organism evidence="2">
    <name type="scientific">Anguilla anguilla</name>
    <name type="common">European freshwater eel</name>
    <name type="synonym">Muraena anguilla</name>
    <dbReference type="NCBI Taxonomy" id="7936"/>
    <lineage>
        <taxon>Eukaryota</taxon>
        <taxon>Metazoa</taxon>
        <taxon>Chordata</taxon>
        <taxon>Craniata</taxon>
        <taxon>Vertebrata</taxon>
        <taxon>Euteleostomi</taxon>
        <taxon>Actinopterygii</taxon>
        <taxon>Neopterygii</taxon>
        <taxon>Teleostei</taxon>
        <taxon>Anguilliformes</taxon>
        <taxon>Anguillidae</taxon>
        <taxon>Anguilla</taxon>
    </lineage>
</organism>
<keyword evidence="1" id="KW-1133">Transmembrane helix</keyword>
<evidence type="ECO:0000313" key="2">
    <source>
        <dbReference type="EMBL" id="JAH55735.1"/>
    </source>
</evidence>
<dbReference type="AlphaFoldDB" id="A0A0E9TS85"/>
<reference evidence="2" key="1">
    <citation type="submission" date="2014-11" db="EMBL/GenBank/DDBJ databases">
        <authorList>
            <person name="Amaro Gonzalez C."/>
        </authorList>
    </citation>
    <scope>NUCLEOTIDE SEQUENCE</scope>
</reference>
<reference evidence="2" key="2">
    <citation type="journal article" date="2015" name="Fish Shellfish Immunol.">
        <title>Early steps in the European eel (Anguilla anguilla)-Vibrio vulnificus interaction in the gills: Role of the RtxA13 toxin.</title>
        <authorList>
            <person name="Callol A."/>
            <person name="Pajuelo D."/>
            <person name="Ebbesson L."/>
            <person name="Teles M."/>
            <person name="MacKenzie S."/>
            <person name="Amaro C."/>
        </authorList>
    </citation>
    <scope>NUCLEOTIDE SEQUENCE</scope>
</reference>
<name>A0A0E9TS85_ANGAN</name>
<evidence type="ECO:0000256" key="1">
    <source>
        <dbReference type="SAM" id="Phobius"/>
    </source>
</evidence>